<dbReference type="Gene3D" id="3.40.50.790">
    <property type="match status" value="1"/>
</dbReference>
<dbReference type="InterPro" id="IPR016095">
    <property type="entry name" value="Ribosomal_uL1_3-a/b-sand"/>
</dbReference>
<evidence type="ECO:0000256" key="4">
    <source>
        <dbReference type="ARBA" id="ARBA00022980"/>
    </source>
</evidence>
<reference evidence="8 9" key="1">
    <citation type="journal article" date="2016" name="Nat. Commun.">
        <title>Thousands of microbial genomes shed light on interconnected biogeochemical processes in an aquifer system.</title>
        <authorList>
            <person name="Anantharaman K."/>
            <person name="Brown C.T."/>
            <person name="Hug L.A."/>
            <person name="Sharon I."/>
            <person name="Castelle C.J."/>
            <person name="Probst A.J."/>
            <person name="Thomas B.C."/>
            <person name="Singh A."/>
            <person name="Wilkins M.J."/>
            <person name="Karaoz U."/>
            <person name="Brodie E.L."/>
            <person name="Williams K.H."/>
            <person name="Hubbard S.S."/>
            <person name="Banfield J.F."/>
        </authorList>
    </citation>
    <scope>NUCLEOTIDE SEQUENCE [LARGE SCALE GENOMIC DNA]</scope>
</reference>
<evidence type="ECO:0000256" key="7">
    <source>
        <dbReference type="ARBA" id="ARBA00035452"/>
    </source>
</evidence>
<dbReference type="GO" id="GO:0003723">
    <property type="term" value="F:RNA binding"/>
    <property type="evidence" value="ECO:0007669"/>
    <property type="project" value="InterPro"/>
</dbReference>
<dbReference type="EMBL" id="MFCP01000035">
    <property type="protein sequence ID" value="OGE27613.1"/>
    <property type="molecule type" value="Genomic_DNA"/>
</dbReference>
<dbReference type="PANTHER" id="PTHR36427:SF3">
    <property type="entry name" value="LARGE RIBOSOMAL SUBUNIT PROTEIN UL1M"/>
    <property type="match status" value="1"/>
</dbReference>
<proteinExistence type="inferred from homology"/>
<dbReference type="AlphaFoldDB" id="A0A1F5JG54"/>
<evidence type="ECO:0000313" key="8">
    <source>
        <dbReference type="EMBL" id="OGE27613.1"/>
    </source>
</evidence>
<dbReference type="GO" id="GO:0006417">
    <property type="term" value="P:regulation of translation"/>
    <property type="evidence" value="ECO:0007669"/>
    <property type="project" value="UniProtKB-KW"/>
</dbReference>
<dbReference type="InterPro" id="IPR028364">
    <property type="entry name" value="Ribosomal_uL1/biogenesis"/>
</dbReference>
<keyword evidence="2" id="KW-0678">Repressor</keyword>
<dbReference type="InterPro" id="IPR002143">
    <property type="entry name" value="Ribosomal_uL1"/>
</dbReference>
<sequence>MKDLDRTKTYSLEEAIDLVKKLSYSQFNGTLEAHINTAQTGIRSLVSLPFVAGKKLRILAFGTKTPEGVTAGDDTTIDTISKGKVDFDLIITTPEWMPKLAKVAKILGPKDLMPNPKNGTITEDLKKAVEGFQSGKTEYKTEAKTPVIHLALGKLNQPNEELVANTKTLLQTLGKSKVKKVSLSPTMGPSVKINLTSL</sequence>
<dbReference type="InterPro" id="IPR023674">
    <property type="entry name" value="Ribosomal_uL1-like"/>
</dbReference>
<accession>A0A1F5JG54</accession>
<dbReference type="SUPFAM" id="SSF56808">
    <property type="entry name" value="Ribosomal protein L1"/>
    <property type="match status" value="1"/>
</dbReference>
<dbReference type="Proteomes" id="UP000177555">
    <property type="component" value="Unassembled WGS sequence"/>
</dbReference>
<dbReference type="PANTHER" id="PTHR36427">
    <property type="entry name" value="54S RIBOSOMAL PROTEIN L1, MITOCHONDRIAL"/>
    <property type="match status" value="1"/>
</dbReference>
<evidence type="ECO:0000256" key="2">
    <source>
        <dbReference type="ARBA" id="ARBA00022491"/>
    </source>
</evidence>
<dbReference type="GO" id="GO:0015934">
    <property type="term" value="C:large ribosomal subunit"/>
    <property type="evidence" value="ECO:0007669"/>
    <property type="project" value="InterPro"/>
</dbReference>
<organism evidence="8 9">
    <name type="scientific">Candidatus Daviesbacteria bacterium RIFCSPHIGHO2_01_FULL_40_11</name>
    <dbReference type="NCBI Taxonomy" id="1797762"/>
    <lineage>
        <taxon>Bacteria</taxon>
        <taxon>Candidatus Daviesiibacteriota</taxon>
    </lineage>
</organism>
<evidence type="ECO:0000256" key="6">
    <source>
        <dbReference type="ARBA" id="ARBA00035241"/>
    </source>
</evidence>
<evidence type="ECO:0000256" key="3">
    <source>
        <dbReference type="ARBA" id="ARBA00022845"/>
    </source>
</evidence>
<keyword evidence="4" id="KW-0689">Ribosomal protein</keyword>
<name>A0A1F5JG54_9BACT</name>
<dbReference type="Gene3D" id="3.30.190.20">
    <property type="match status" value="1"/>
</dbReference>
<protein>
    <recommendedName>
        <fullName evidence="6">Large ribosomal subunit protein uL1</fullName>
    </recommendedName>
    <alternativeName>
        <fullName evidence="7">50S ribosomal protein L1</fullName>
    </alternativeName>
</protein>
<dbReference type="CDD" id="cd00403">
    <property type="entry name" value="Ribosomal_L1"/>
    <property type="match status" value="1"/>
</dbReference>
<evidence type="ECO:0000256" key="5">
    <source>
        <dbReference type="ARBA" id="ARBA00023274"/>
    </source>
</evidence>
<dbReference type="GO" id="GO:0003735">
    <property type="term" value="F:structural constituent of ribosome"/>
    <property type="evidence" value="ECO:0007669"/>
    <property type="project" value="InterPro"/>
</dbReference>
<evidence type="ECO:0000256" key="1">
    <source>
        <dbReference type="ARBA" id="ARBA00010531"/>
    </source>
</evidence>
<comment type="caution">
    <text evidence="8">The sequence shown here is derived from an EMBL/GenBank/DDBJ whole genome shotgun (WGS) entry which is preliminary data.</text>
</comment>
<dbReference type="PIRSF" id="PIRSF002155">
    <property type="entry name" value="Ribosomal_L1"/>
    <property type="match status" value="1"/>
</dbReference>
<gene>
    <name evidence="8" type="ORF">A2867_03835</name>
</gene>
<comment type="similarity">
    <text evidence="1">Belongs to the universal ribosomal protein uL1 family.</text>
</comment>
<dbReference type="GO" id="GO:0006412">
    <property type="term" value="P:translation"/>
    <property type="evidence" value="ECO:0007669"/>
    <property type="project" value="InterPro"/>
</dbReference>
<dbReference type="Pfam" id="PF00687">
    <property type="entry name" value="Ribosomal_L1"/>
    <property type="match status" value="1"/>
</dbReference>
<keyword evidence="5" id="KW-0687">Ribonucleoprotein</keyword>
<keyword evidence="3" id="KW-0810">Translation regulation</keyword>
<evidence type="ECO:0000313" key="9">
    <source>
        <dbReference type="Proteomes" id="UP000177555"/>
    </source>
</evidence>